<evidence type="ECO:0000256" key="13">
    <source>
        <dbReference type="ARBA" id="ARBA00049349"/>
    </source>
</evidence>
<dbReference type="InterPro" id="IPR003349">
    <property type="entry name" value="JmjN"/>
</dbReference>
<protein>
    <recommendedName>
        <fullName evidence="3">[histone H3]-trimethyl-L-lysine(9) demethylase</fullName>
        <ecNumber evidence="3">1.14.11.66</ecNumber>
    </recommendedName>
</protein>
<dbReference type="EC" id="1.14.11.66" evidence="3"/>
<evidence type="ECO:0000256" key="1">
    <source>
        <dbReference type="ARBA" id="ARBA00001954"/>
    </source>
</evidence>
<dbReference type="PANTHER" id="PTHR10694:SF119">
    <property type="entry name" value="LYSINE-SPECIFIC DEMETHYLASE 4A"/>
    <property type="match status" value="1"/>
</dbReference>
<evidence type="ECO:0000256" key="4">
    <source>
        <dbReference type="ARBA" id="ARBA00022723"/>
    </source>
</evidence>
<evidence type="ECO:0000256" key="2">
    <source>
        <dbReference type="ARBA" id="ARBA00009711"/>
    </source>
</evidence>
<evidence type="ECO:0000313" key="17">
    <source>
        <dbReference type="Ensembl" id="ENSMMOP00000008003.1"/>
    </source>
</evidence>
<keyword evidence="12" id="KW-0539">Nucleus</keyword>
<evidence type="ECO:0000259" key="16">
    <source>
        <dbReference type="PROSITE" id="PS51184"/>
    </source>
</evidence>
<name>A0A3Q3W202_MOLML</name>
<dbReference type="Ensembl" id="ENSMMOT00000008152.1">
    <property type="protein sequence ID" value="ENSMMOP00000008003.1"/>
    <property type="gene ID" value="ENSMMOG00000006212.1"/>
</dbReference>
<dbReference type="GO" id="GO:0000785">
    <property type="term" value="C:chromatin"/>
    <property type="evidence" value="ECO:0007669"/>
    <property type="project" value="TreeGrafter"/>
</dbReference>
<evidence type="ECO:0000259" key="15">
    <source>
        <dbReference type="PROSITE" id="PS51183"/>
    </source>
</evidence>
<dbReference type="InterPro" id="IPR003347">
    <property type="entry name" value="JmjC_dom"/>
</dbReference>
<evidence type="ECO:0000256" key="12">
    <source>
        <dbReference type="ARBA" id="ARBA00023242"/>
    </source>
</evidence>
<comment type="similarity">
    <text evidence="2">Belongs to the JHDM3 histone demethylase family.</text>
</comment>
<dbReference type="STRING" id="94237.ENSMMOP00000008003"/>
<dbReference type="Pfam" id="PF02375">
    <property type="entry name" value="JmjN"/>
    <property type="match status" value="1"/>
</dbReference>
<dbReference type="PANTHER" id="PTHR10694">
    <property type="entry name" value="LYSINE-SPECIFIC DEMETHYLASE"/>
    <property type="match status" value="1"/>
</dbReference>
<dbReference type="GO" id="GO:0051864">
    <property type="term" value="F:histone H3K36 demethylase activity"/>
    <property type="evidence" value="ECO:0007669"/>
    <property type="project" value="TreeGrafter"/>
</dbReference>
<feature type="domain" description="JmjC" evidence="16">
    <location>
        <begin position="137"/>
        <end position="287"/>
    </location>
</feature>
<feature type="region of interest" description="Disordered" evidence="14">
    <location>
        <begin position="335"/>
        <end position="356"/>
    </location>
</feature>
<dbReference type="GO" id="GO:0010468">
    <property type="term" value="P:regulation of gene expression"/>
    <property type="evidence" value="ECO:0007669"/>
    <property type="project" value="TreeGrafter"/>
</dbReference>
<comment type="catalytic activity">
    <reaction evidence="13">
        <text>N(6),N(6),N(6)-trimethyl-L-lysyl(9)-[histone H3] + 2 2-oxoglutarate + 2 O2 = N(6)-methyl-L-lysyl(9)-[histone H3] + 2 formaldehyde + 2 succinate + 2 CO2</text>
        <dbReference type="Rhea" id="RHEA:60200"/>
        <dbReference type="Rhea" id="RHEA-COMP:15538"/>
        <dbReference type="Rhea" id="RHEA-COMP:15542"/>
        <dbReference type="ChEBI" id="CHEBI:15379"/>
        <dbReference type="ChEBI" id="CHEBI:16526"/>
        <dbReference type="ChEBI" id="CHEBI:16810"/>
        <dbReference type="ChEBI" id="CHEBI:16842"/>
        <dbReference type="ChEBI" id="CHEBI:30031"/>
        <dbReference type="ChEBI" id="CHEBI:61929"/>
        <dbReference type="ChEBI" id="CHEBI:61961"/>
        <dbReference type="EC" id="1.14.11.66"/>
    </reaction>
</comment>
<evidence type="ECO:0000256" key="14">
    <source>
        <dbReference type="SAM" id="MobiDB-lite"/>
    </source>
</evidence>
<keyword evidence="4" id="KW-0479">Metal-binding</keyword>
<dbReference type="OMA" id="DNSWNLN"/>
<dbReference type="PROSITE" id="PS51183">
    <property type="entry name" value="JMJN"/>
    <property type="match status" value="1"/>
</dbReference>
<dbReference type="GO" id="GO:0005634">
    <property type="term" value="C:nucleus"/>
    <property type="evidence" value="ECO:0007669"/>
    <property type="project" value="TreeGrafter"/>
</dbReference>
<dbReference type="Proteomes" id="UP000261620">
    <property type="component" value="Unplaced"/>
</dbReference>
<keyword evidence="8" id="KW-0560">Oxidoreductase</keyword>
<proteinExistence type="inferred from homology"/>
<evidence type="ECO:0000313" key="18">
    <source>
        <dbReference type="Proteomes" id="UP000261620"/>
    </source>
</evidence>
<comment type="cofactor">
    <cofactor evidence="1">
        <name>Fe(2+)</name>
        <dbReference type="ChEBI" id="CHEBI:29033"/>
    </cofactor>
</comment>
<evidence type="ECO:0000256" key="11">
    <source>
        <dbReference type="ARBA" id="ARBA00023163"/>
    </source>
</evidence>
<dbReference type="GO" id="GO:0140684">
    <property type="term" value="F:histone H3K9me2/H3K9me3 demethylase activity"/>
    <property type="evidence" value="ECO:0007669"/>
    <property type="project" value="UniProtKB-EC"/>
</dbReference>
<accession>A0A3Q3W202</accession>
<keyword evidence="18" id="KW-1185">Reference proteome</keyword>
<dbReference type="Pfam" id="PF02373">
    <property type="entry name" value="JmjC"/>
    <property type="match status" value="1"/>
</dbReference>
<keyword evidence="6" id="KW-0156">Chromatin regulator</keyword>
<keyword evidence="7" id="KW-0223">Dioxygenase</keyword>
<evidence type="ECO:0000256" key="7">
    <source>
        <dbReference type="ARBA" id="ARBA00022964"/>
    </source>
</evidence>
<reference evidence="17" key="2">
    <citation type="submission" date="2025-09" db="UniProtKB">
        <authorList>
            <consortium name="Ensembl"/>
        </authorList>
    </citation>
    <scope>IDENTIFICATION</scope>
</reference>
<organism evidence="17 18">
    <name type="scientific">Mola mola</name>
    <name type="common">Ocean sunfish</name>
    <name type="synonym">Tetraodon mola</name>
    <dbReference type="NCBI Taxonomy" id="94237"/>
    <lineage>
        <taxon>Eukaryota</taxon>
        <taxon>Metazoa</taxon>
        <taxon>Chordata</taxon>
        <taxon>Craniata</taxon>
        <taxon>Vertebrata</taxon>
        <taxon>Euteleostomi</taxon>
        <taxon>Actinopterygii</taxon>
        <taxon>Neopterygii</taxon>
        <taxon>Teleostei</taxon>
        <taxon>Neoteleostei</taxon>
        <taxon>Acanthomorphata</taxon>
        <taxon>Eupercaria</taxon>
        <taxon>Tetraodontiformes</taxon>
        <taxon>Molidae</taxon>
        <taxon>Mola</taxon>
    </lineage>
</organism>
<feature type="compositionally biased region" description="Polar residues" evidence="14">
    <location>
        <begin position="338"/>
        <end position="349"/>
    </location>
</feature>
<dbReference type="SMART" id="SM00558">
    <property type="entry name" value="JmjC"/>
    <property type="match status" value="1"/>
</dbReference>
<dbReference type="Gene3D" id="2.60.120.650">
    <property type="entry name" value="Cupin"/>
    <property type="match status" value="1"/>
</dbReference>
<evidence type="ECO:0000256" key="6">
    <source>
        <dbReference type="ARBA" id="ARBA00022853"/>
    </source>
</evidence>
<dbReference type="PROSITE" id="PS51184">
    <property type="entry name" value="JMJC"/>
    <property type="match status" value="1"/>
</dbReference>
<evidence type="ECO:0000256" key="5">
    <source>
        <dbReference type="ARBA" id="ARBA00022833"/>
    </source>
</evidence>
<keyword evidence="10" id="KW-0805">Transcription regulation</keyword>
<keyword evidence="11" id="KW-0804">Transcription</keyword>
<dbReference type="GO" id="GO:0046872">
    <property type="term" value="F:metal ion binding"/>
    <property type="evidence" value="ECO:0007669"/>
    <property type="project" value="UniProtKB-KW"/>
</dbReference>
<feature type="domain" description="JmjN" evidence="15">
    <location>
        <begin position="11"/>
        <end position="53"/>
    </location>
</feature>
<dbReference type="AlphaFoldDB" id="A0A3Q3W202"/>
<dbReference type="SUPFAM" id="SSF51197">
    <property type="entry name" value="Clavaminate synthase-like"/>
    <property type="match status" value="1"/>
</dbReference>
<keyword evidence="9" id="KW-0408">Iron</keyword>
<evidence type="ECO:0000256" key="8">
    <source>
        <dbReference type="ARBA" id="ARBA00023002"/>
    </source>
</evidence>
<sequence>MEIKLKPGAGIMTFYPTAEEFKNFSRYIAYMESQGAHKAGLAKIVPPKAWKPRGSYDNIDDLVIPAPIQQFVTGQSGLFTQYNIQKKALTVQEFRKLANSDKFCSPHYDDFEELERKYWKNVTFNPPIYGADVNGTLYDPVKWNICHLDTILDTVERESGITIEGVNTPYLYFGMWKTTFAWHTEDMDLYSINYLHFGEPKSWYCVPPEHGKRFERLAQGNFQVEYFPKFILFLLPSKITQEAGEFMVTFPYAYHAGFNHGFNCAESTNFATERWIEYGKQAVLCSCRKDMVKISMDVFVKKFQPDRYEPWLAGQDVVPIDHSRPTPEAREFLGDSFNDISSNGNSKSTESCDEDGERKRWVIC</sequence>
<evidence type="ECO:0000256" key="10">
    <source>
        <dbReference type="ARBA" id="ARBA00023015"/>
    </source>
</evidence>
<evidence type="ECO:0000256" key="9">
    <source>
        <dbReference type="ARBA" id="ARBA00023004"/>
    </source>
</evidence>
<reference evidence="17" key="1">
    <citation type="submission" date="2025-08" db="UniProtKB">
        <authorList>
            <consortium name="Ensembl"/>
        </authorList>
    </citation>
    <scope>IDENTIFICATION</scope>
</reference>
<dbReference type="SMART" id="SM00545">
    <property type="entry name" value="JmjN"/>
    <property type="match status" value="1"/>
</dbReference>
<dbReference type="FunFam" id="2.60.120.650:FF:000048">
    <property type="entry name" value="Lysine-specific demethylase 4A"/>
    <property type="match status" value="1"/>
</dbReference>
<evidence type="ECO:0000256" key="3">
    <source>
        <dbReference type="ARBA" id="ARBA00012900"/>
    </source>
</evidence>
<keyword evidence="5" id="KW-0862">Zinc</keyword>